<dbReference type="PaxDb" id="55529-EKX43404"/>
<reference evidence="3" key="3">
    <citation type="submission" date="2015-06" db="UniProtKB">
        <authorList>
            <consortium name="EnsemblProtists"/>
        </authorList>
    </citation>
    <scope>IDENTIFICATION</scope>
</reference>
<evidence type="ECO:0000313" key="2">
    <source>
        <dbReference type="EMBL" id="EKX43404.1"/>
    </source>
</evidence>
<sequence length="130" mass="14430">MQSDVERIRRSPGDGPLGSSGLAVMLDNFRRSFDEETSEDKTMREVTTVPSTSEEDPNGNQRDVAGFSRINIPSYDGSVTQPVRDGDDAVDFEISRIASPAGSTLRFESQQFEELITANKKLREELQLAM</sequence>
<reference evidence="2 4" key="1">
    <citation type="journal article" date="2012" name="Nature">
        <title>Algal genomes reveal evolutionary mosaicism and the fate of nucleomorphs.</title>
        <authorList>
            <consortium name="DOE Joint Genome Institute"/>
            <person name="Curtis B.A."/>
            <person name="Tanifuji G."/>
            <person name="Burki F."/>
            <person name="Gruber A."/>
            <person name="Irimia M."/>
            <person name="Maruyama S."/>
            <person name="Arias M.C."/>
            <person name="Ball S.G."/>
            <person name="Gile G.H."/>
            <person name="Hirakawa Y."/>
            <person name="Hopkins J.F."/>
            <person name="Kuo A."/>
            <person name="Rensing S.A."/>
            <person name="Schmutz J."/>
            <person name="Symeonidi A."/>
            <person name="Elias M."/>
            <person name="Eveleigh R.J."/>
            <person name="Herman E.K."/>
            <person name="Klute M.J."/>
            <person name="Nakayama T."/>
            <person name="Obornik M."/>
            <person name="Reyes-Prieto A."/>
            <person name="Armbrust E.V."/>
            <person name="Aves S.J."/>
            <person name="Beiko R.G."/>
            <person name="Coutinho P."/>
            <person name="Dacks J.B."/>
            <person name="Durnford D.G."/>
            <person name="Fast N.M."/>
            <person name="Green B.R."/>
            <person name="Grisdale C.J."/>
            <person name="Hempel F."/>
            <person name="Henrissat B."/>
            <person name="Hoppner M.P."/>
            <person name="Ishida K."/>
            <person name="Kim E."/>
            <person name="Koreny L."/>
            <person name="Kroth P.G."/>
            <person name="Liu Y."/>
            <person name="Malik S.B."/>
            <person name="Maier U.G."/>
            <person name="McRose D."/>
            <person name="Mock T."/>
            <person name="Neilson J.A."/>
            <person name="Onodera N.T."/>
            <person name="Poole A.M."/>
            <person name="Pritham E.J."/>
            <person name="Richards T.A."/>
            <person name="Rocap G."/>
            <person name="Roy S.W."/>
            <person name="Sarai C."/>
            <person name="Schaack S."/>
            <person name="Shirato S."/>
            <person name="Slamovits C.H."/>
            <person name="Spencer D.F."/>
            <person name="Suzuki S."/>
            <person name="Worden A.Z."/>
            <person name="Zauner S."/>
            <person name="Barry K."/>
            <person name="Bell C."/>
            <person name="Bharti A.K."/>
            <person name="Crow J.A."/>
            <person name="Grimwood J."/>
            <person name="Kramer R."/>
            <person name="Lindquist E."/>
            <person name="Lucas S."/>
            <person name="Salamov A."/>
            <person name="McFadden G.I."/>
            <person name="Lane C.E."/>
            <person name="Keeling P.J."/>
            <person name="Gray M.W."/>
            <person name="Grigoriev I.V."/>
            <person name="Archibald J.M."/>
        </authorList>
    </citation>
    <scope>NUCLEOTIDE SEQUENCE</scope>
    <source>
        <strain evidence="2 4">CCMP2712</strain>
    </source>
</reference>
<feature type="compositionally biased region" description="Basic and acidic residues" evidence="1">
    <location>
        <begin position="1"/>
        <end position="12"/>
    </location>
</feature>
<organism evidence="2">
    <name type="scientific">Guillardia theta (strain CCMP2712)</name>
    <name type="common">Cryptophyte</name>
    <dbReference type="NCBI Taxonomy" id="905079"/>
    <lineage>
        <taxon>Eukaryota</taxon>
        <taxon>Cryptophyceae</taxon>
        <taxon>Pyrenomonadales</taxon>
        <taxon>Geminigeraceae</taxon>
        <taxon>Guillardia</taxon>
    </lineage>
</organism>
<accession>L1J5K4</accession>
<dbReference type="AlphaFoldDB" id="L1J5K4"/>
<reference evidence="4" key="2">
    <citation type="submission" date="2012-11" db="EMBL/GenBank/DDBJ databases">
        <authorList>
            <person name="Kuo A."/>
            <person name="Curtis B.A."/>
            <person name="Tanifuji G."/>
            <person name="Burki F."/>
            <person name="Gruber A."/>
            <person name="Irimia M."/>
            <person name="Maruyama S."/>
            <person name="Arias M.C."/>
            <person name="Ball S.G."/>
            <person name="Gile G.H."/>
            <person name="Hirakawa Y."/>
            <person name="Hopkins J.F."/>
            <person name="Rensing S.A."/>
            <person name="Schmutz J."/>
            <person name="Symeonidi A."/>
            <person name="Elias M."/>
            <person name="Eveleigh R.J."/>
            <person name="Herman E.K."/>
            <person name="Klute M.J."/>
            <person name="Nakayama T."/>
            <person name="Obornik M."/>
            <person name="Reyes-Prieto A."/>
            <person name="Armbrust E.V."/>
            <person name="Aves S.J."/>
            <person name="Beiko R.G."/>
            <person name="Coutinho P."/>
            <person name="Dacks J.B."/>
            <person name="Durnford D.G."/>
            <person name="Fast N.M."/>
            <person name="Green B.R."/>
            <person name="Grisdale C."/>
            <person name="Hempe F."/>
            <person name="Henrissat B."/>
            <person name="Hoppner M.P."/>
            <person name="Ishida K.-I."/>
            <person name="Kim E."/>
            <person name="Koreny L."/>
            <person name="Kroth P.G."/>
            <person name="Liu Y."/>
            <person name="Malik S.-B."/>
            <person name="Maier U.G."/>
            <person name="McRose D."/>
            <person name="Mock T."/>
            <person name="Neilson J.A."/>
            <person name="Onodera N.T."/>
            <person name="Poole A.M."/>
            <person name="Pritham E.J."/>
            <person name="Richards T.A."/>
            <person name="Rocap G."/>
            <person name="Roy S.W."/>
            <person name="Sarai C."/>
            <person name="Schaack S."/>
            <person name="Shirato S."/>
            <person name="Slamovits C.H."/>
            <person name="Spencer D.F."/>
            <person name="Suzuki S."/>
            <person name="Worden A.Z."/>
            <person name="Zauner S."/>
            <person name="Barry K."/>
            <person name="Bell C."/>
            <person name="Bharti A.K."/>
            <person name="Crow J.A."/>
            <person name="Grimwood J."/>
            <person name="Kramer R."/>
            <person name="Lindquist E."/>
            <person name="Lucas S."/>
            <person name="Salamov A."/>
            <person name="McFadden G.I."/>
            <person name="Lane C.E."/>
            <person name="Keeling P.J."/>
            <person name="Gray M.W."/>
            <person name="Grigoriev I.V."/>
            <person name="Archibald J.M."/>
        </authorList>
    </citation>
    <scope>NUCLEOTIDE SEQUENCE</scope>
    <source>
        <strain evidence="4">CCMP2712</strain>
    </source>
</reference>
<gene>
    <name evidence="2" type="ORF">GUITHDRAFT_153260</name>
</gene>
<dbReference type="EnsemblProtists" id="EKX43404">
    <property type="protein sequence ID" value="EKX43404"/>
    <property type="gene ID" value="GUITHDRAFT_153260"/>
</dbReference>
<dbReference type="HOGENOM" id="CLU_159721_0_0_1"/>
<dbReference type="EMBL" id="JH993010">
    <property type="protein sequence ID" value="EKX43404.1"/>
    <property type="molecule type" value="Genomic_DNA"/>
</dbReference>
<dbReference type="GeneID" id="17300121"/>
<feature type="compositionally biased region" description="Low complexity" evidence="1">
    <location>
        <begin position="13"/>
        <end position="22"/>
    </location>
</feature>
<feature type="compositionally biased region" description="Basic and acidic residues" evidence="1">
    <location>
        <begin position="28"/>
        <end position="44"/>
    </location>
</feature>
<evidence type="ECO:0000313" key="3">
    <source>
        <dbReference type="EnsemblProtists" id="EKX43404"/>
    </source>
</evidence>
<evidence type="ECO:0000313" key="4">
    <source>
        <dbReference type="Proteomes" id="UP000011087"/>
    </source>
</evidence>
<protein>
    <submittedName>
        <fullName evidence="2 3">Uncharacterized protein</fullName>
    </submittedName>
</protein>
<name>L1J5K4_GUITC</name>
<feature type="region of interest" description="Disordered" evidence="1">
    <location>
        <begin position="1"/>
        <end position="65"/>
    </location>
</feature>
<dbReference type="Proteomes" id="UP000011087">
    <property type="component" value="Unassembled WGS sequence"/>
</dbReference>
<dbReference type="RefSeq" id="XP_005830384.1">
    <property type="nucleotide sequence ID" value="XM_005830327.1"/>
</dbReference>
<feature type="non-terminal residue" evidence="2">
    <location>
        <position position="130"/>
    </location>
</feature>
<keyword evidence="4" id="KW-1185">Reference proteome</keyword>
<evidence type="ECO:0000256" key="1">
    <source>
        <dbReference type="SAM" id="MobiDB-lite"/>
    </source>
</evidence>
<dbReference type="KEGG" id="gtt:GUITHDRAFT_153260"/>
<proteinExistence type="predicted"/>